<feature type="transmembrane region" description="Helical" evidence="6">
    <location>
        <begin position="392"/>
        <end position="415"/>
    </location>
</feature>
<feature type="domain" description="Major facilitator superfamily (MFS) profile" evidence="7">
    <location>
        <begin position="10"/>
        <end position="453"/>
    </location>
</feature>
<feature type="transmembrane region" description="Helical" evidence="6">
    <location>
        <begin position="202"/>
        <end position="222"/>
    </location>
</feature>
<evidence type="ECO:0000256" key="6">
    <source>
        <dbReference type="SAM" id="Phobius"/>
    </source>
</evidence>
<proteinExistence type="predicted"/>
<protein>
    <submittedName>
        <fullName evidence="8">MFS transporter</fullName>
    </submittedName>
</protein>
<evidence type="ECO:0000313" key="9">
    <source>
        <dbReference type="Proteomes" id="UP000625574"/>
    </source>
</evidence>
<dbReference type="Gene3D" id="1.20.1720.10">
    <property type="entry name" value="Multidrug resistance protein D"/>
    <property type="match status" value="1"/>
</dbReference>
<feature type="transmembrane region" description="Helical" evidence="6">
    <location>
        <begin position="427"/>
        <end position="449"/>
    </location>
</feature>
<keyword evidence="4 6" id="KW-1133">Transmembrane helix</keyword>
<keyword evidence="3 6" id="KW-0812">Transmembrane</keyword>
<feature type="transmembrane region" description="Helical" evidence="6">
    <location>
        <begin position="300"/>
        <end position="318"/>
    </location>
</feature>
<keyword evidence="2" id="KW-0813">Transport</keyword>
<feature type="transmembrane region" description="Helical" evidence="6">
    <location>
        <begin position="50"/>
        <end position="69"/>
    </location>
</feature>
<dbReference type="PROSITE" id="PS50850">
    <property type="entry name" value="MFS"/>
    <property type="match status" value="1"/>
</dbReference>
<feature type="transmembrane region" description="Helical" evidence="6">
    <location>
        <begin position="78"/>
        <end position="97"/>
    </location>
</feature>
<evidence type="ECO:0000256" key="1">
    <source>
        <dbReference type="ARBA" id="ARBA00004651"/>
    </source>
</evidence>
<feature type="transmembrane region" description="Helical" evidence="6">
    <location>
        <begin position="103"/>
        <end position="124"/>
    </location>
</feature>
<gene>
    <name evidence="8" type="ORF">JDV76_11850</name>
</gene>
<dbReference type="PANTHER" id="PTHR42718">
    <property type="entry name" value="MAJOR FACILITATOR SUPERFAMILY MULTIDRUG TRANSPORTER MFSC"/>
    <property type="match status" value="1"/>
</dbReference>
<feature type="transmembrane region" description="Helical" evidence="6">
    <location>
        <begin position="136"/>
        <end position="156"/>
    </location>
</feature>
<dbReference type="RefSeq" id="WP_198737110.1">
    <property type="nucleotide sequence ID" value="NZ_JAEIOT010000016.1"/>
</dbReference>
<organism evidence="8 9">
    <name type="scientific">Corynebacterium marambiense</name>
    <dbReference type="NCBI Taxonomy" id="2765364"/>
    <lineage>
        <taxon>Bacteria</taxon>
        <taxon>Bacillati</taxon>
        <taxon>Actinomycetota</taxon>
        <taxon>Actinomycetes</taxon>
        <taxon>Mycobacteriales</taxon>
        <taxon>Corynebacteriaceae</taxon>
        <taxon>Corynebacterium</taxon>
    </lineage>
</organism>
<accession>A0ABS0VXY6</accession>
<evidence type="ECO:0000259" key="7">
    <source>
        <dbReference type="PROSITE" id="PS50850"/>
    </source>
</evidence>
<evidence type="ECO:0000256" key="5">
    <source>
        <dbReference type="ARBA" id="ARBA00023136"/>
    </source>
</evidence>
<keyword evidence="5 6" id="KW-0472">Membrane</keyword>
<dbReference type="SUPFAM" id="SSF103473">
    <property type="entry name" value="MFS general substrate transporter"/>
    <property type="match status" value="1"/>
</dbReference>
<feature type="transmembrane region" description="Helical" evidence="6">
    <location>
        <begin position="228"/>
        <end position="246"/>
    </location>
</feature>
<feature type="transmembrane region" description="Helical" evidence="6">
    <location>
        <begin position="357"/>
        <end position="380"/>
    </location>
</feature>
<dbReference type="InterPro" id="IPR011701">
    <property type="entry name" value="MFS"/>
</dbReference>
<evidence type="ECO:0000313" key="8">
    <source>
        <dbReference type="EMBL" id="MBI9001645.1"/>
    </source>
</evidence>
<feature type="transmembrane region" description="Helical" evidence="6">
    <location>
        <begin position="12"/>
        <end position="38"/>
    </location>
</feature>
<feature type="transmembrane region" description="Helical" evidence="6">
    <location>
        <begin position="162"/>
        <end position="182"/>
    </location>
</feature>
<reference evidence="8 9" key="1">
    <citation type="submission" date="2020-12" db="EMBL/GenBank/DDBJ databases">
        <title>Genome public.</title>
        <authorList>
            <person name="Sun Q."/>
        </authorList>
    </citation>
    <scope>NUCLEOTIDE SEQUENCE [LARGE SCALE GENOMIC DNA]</scope>
    <source>
        <strain evidence="8 9">CCM 8864</strain>
    </source>
</reference>
<comment type="caution">
    <text evidence="8">The sequence shown here is derived from an EMBL/GenBank/DDBJ whole genome shotgun (WGS) entry which is preliminary data.</text>
</comment>
<dbReference type="Gene3D" id="1.20.1250.20">
    <property type="entry name" value="MFS general substrate transporter like domains"/>
    <property type="match status" value="1"/>
</dbReference>
<name>A0ABS0VXY6_9CORY</name>
<sequence>MFTDSHTVRSLRLMALAWCATTAQIGVSAVPVVLPAVAAWSGDDPGTARWIVTAFLLGMTAVGPVVGYLGDLLGRDRVLLGAAILFTVTAALCALAPSPGVLLAVRAIQGTAGAALAALSVAAVRDLLTARRSGSGLGLLGSATAMGTAAGPVLGGVLVDAIGWRAVFWMLACLSLSTAVLLRATSAGTGETHPVRRRPDVVGAALLMVAVLAYATACSGAGGSPARTVGLLAVAVGAVSVLSRVEKRSRQPFLPGWLLGSVTVRRAVILMVVVGAVMMSTLVIGPFYLSAAHDLAPRDIGLLMALGPLTSVFAGVITGRFVTGDTAPGLTVMGLAWMGVAVVVLAVSGPWLGVPGYVAGTVLLAPGYQLFMAANNMTLLESVHKNRRGTAAGILGLARNIGLITGSAALGFVFLRITRAADSGTALALTYGAVSAVLVVAVLACAGTCHRSR</sequence>
<dbReference type="PANTHER" id="PTHR42718:SF9">
    <property type="entry name" value="MAJOR FACILITATOR SUPERFAMILY MULTIDRUG TRANSPORTER MFSC"/>
    <property type="match status" value="1"/>
</dbReference>
<feature type="transmembrane region" description="Helical" evidence="6">
    <location>
        <begin position="267"/>
        <end position="288"/>
    </location>
</feature>
<dbReference type="Proteomes" id="UP000625574">
    <property type="component" value="Unassembled WGS sequence"/>
</dbReference>
<dbReference type="InterPro" id="IPR036259">
    <property type="entry name" value="MFS_trans_sf"/>
</dbReference>
<feature type="transmembrane region" description="Helical" evidence="6">
    <location>
        <begin position="330"/>
        <end position="351"/>
    </location>
</feature>
<comment type="subcellular location">
    <subcellularLocation>
        <location evidence="1">Cell membrane</location>
        <topology evidence="1">Multi-pass membrane protein</topology>
    </subcellularLocation>
</comment>
<evidence type="ECO:0000256" key="4">
    <source>
        <dbReference type="ARBA" id="ARBA00022989"/>
    </source>
</evidence>
<evidence type="ECO:0000256" key="3">
    <source>
        <dbReference type="ARBA" id="ARBA00022692"/>
    </source>
</evidence>
<evidence type="ECO:0000256" key="2">
    <source>
        <dbReference type="ARBA" id="ARBA00022448"/>
    </source>
</evidence>
<keyword evidence="9" id="KW-1185">Reference proteome</keyword>
<dbReference type="EMBL" id="JAEIOT010000016">
    <property type="protein sequence ID" value="MBI9001645.1"/>
    <property type="molecule type" value="Genomic_DNA"/>
</dbReference>
<dbReference type="InterPro" id="IPR020846">
    <property type="entry name" value="MFS_dom"/>
</dbReference>
<dbReference type="Pfam" id="PF07690">
    <property type="entry name" value="MFS_1"/>
    <property type="match status" value="1"/>
</dbReference>